<feature type="compositionally biased region" description="Basic residues" evidence="15">
    <location>
        <begin position="427"/>
        <end position="439"/>
    </location>
</feature>
<evidence type="ECO:0000256" key="11">
    <source>
        <dbReference type="ARBA" id="ARBA00023125"/>
    </source>
</evidence>
<dbReference type="InterPro" id="IPR010996">
    <property type="entry name" value="HHH_MUS81"/>
</dbReference>
<dbReference type="PANTHER" id="PTHR11276:SF28">
    <property type="entry name" value="DNA POLYMERASE LAMBDA"/>
    <property type="match status" value="1"/>
</dbReference>
<dbReference type="PROSITE" id="PS00522">
    <property type="entry name" value="DNA_POLYMERASE_X"/>
    <property type="match status" value="1"/>
</dbReference>
<dbReference type="InterPro" id="IPR002054">
    <property type="entry name" value="DNA-dir_DNA_pol_X"/>
</dbReference>
<feature type="compositionally biased region" description="Basic and acidic residues" evidence="15">
    <location>
        <begin position="21"/>
        <end position="37"/>
    </location>
</feature>
<dbReference type="Gene3D" id="3.40.50.10190">
    <property type="entry name" value="BRCT domain"/>
    <property type="match status" value="1"/>
</dbReference>
<evidence type="ECO:0000256" key="5">
    <source>
        <dbReference type="ARBA" id="ARBA00022634"/>
    </source>
</evidence>
<feature type="region of interest" description="Disordered" evidence="15">
    <location>
        <begin position="277"/>
        <end position="329"/>
    </location>
</feature>
<dbReference type="SUPFAM" id="SSF47802">
    <property type="entry name" value="DNA polymerase beta, N-terminal domain-like"/>
    <property type="match status" value="1"/>
</dbReference>
<dbReference type="InterPro" id="IPR029398">
    <property type="entry name" value="PolB_thumb"/>
</dbReference>
<name>A0ABR0SF56_9HYPO</name>
<dbReference type="SUPFAM" id="SSF81585">
    <property type="entry name" value="PsbU/PolX domain-like"/>
    <property type="match status" value="1"/>
</dbReference>
<comment type="cofactor">
    <cofactor evidence="1">
        <name>Mn(2+)</name>
        <dbReference type="ChEBI" id="CHEBI:29035"/>
    </cofactor>
</comment>
<gene>
    <name evidence="17" type="ORF">PT974_09056</name>
</gene>
<evidence type="ECO:0000256" key="1">
    <source>
        <dbReference type="ARBA" id="ARBA00001936"/>
    </source>
</evidence>
<evidence type="ECO:0000256" key="10">
    <source>
        <dbReference type="ARBA" id="ARBA00022932"/>
    </source>
</evidence>
<dbReference type="SMART" id="SM00483">
    <property type="entry name" value="POLXc"/>
    <property type="match status" value="1"/>
</dbReference>
<keyword evidence="18" id="KW-1185">Reference proteome</keyword>
<dbReference type="InterPro" id="IPR036420">
    <property type="entry name" value="BRCT_dom_sf"/>
</dbReference>
<dbReference type="InterPro" id="IPR028207">
    <property type="entry name" value="DNA_pol_B_palm_palm"/>
</dbReference>
<dbReference type="Pfam" id="PF10391">
    <property type="entry name" value="DNA_pol_lambd_f"/>
    <property type="match status" value="1"/>
</dbReference>
<dbReference type="Gene3D" id="3.30.210.10">
    <property type="entry name" value="DNA polymerase, thumb domain"/>
    <property type="match status" value="1"/>
</dbReference>
<dbReference type="Pfam" id="PF14791">
    <property type="entry name" value="DNA_pol_B_thumb"/>
    <property type="match status" value="1"/>
</dbReference>
<organism evidence="17 18">
    <name type="scientific">Cladobotryum mycophilum</name>
    <dbReference type="NCBI Taxonomy" id="491253"/>
    <lineage>
        <taxon>Eukaryota</taxon>
        <taxon>Fungi</taxon>
        <taxon>Dikarya</taxon>
        <taxon>Ascomycota</taxon>
        <taxon>Pezizomycotina</taxon>
        <taxon>Sordariomycetes</taxon>
        <taxon>Hypocreomycetidae</taxon>
        <taxon>Hypocreales</taxon>
        <taxon>Hypocreaceae</taxon>
        <taxon>Cladobotryum</taxon>
    </lineage>
</organism>
<dbReference type="Proteomes" id="UP001338125">
    <property type="component" value="Unassembled WGS sequence"/>
</dbReference>
<keyword evidence="9" id="KW-0227">DNA damage</keyword>
<dbReference type="EMBL" id="JAVFKD010000014">
    <property type="protein sequence ID" value="KAK5990783.1"/>
    <property type="molecule type" value="Genomic_DNA"/>
</dbReference>
<evidence type="ECO:0000256" key="2">
    <source>
        <dbReference type="ARBA" id="ARBA00008323"/>
    </source>
</evidence>
<evidence type="ECO:0000256" key="9">
    <source>
        <dbReference type="ARBA" id="ARBA00022763"/>
    </source>
</evidence>
<dbReference type="SUPFAM" id="SSF52113">
    <property type="entry name" value="BRCT domain"/>
    <property type="match status" value="1"/>
</dbReference>
<evidence type="ECO:0000256" key="12">
    <source>
        <dbReference type="ARBA" id="ARBA00023204"/>
    </source>
</evidence>
<evidence type="ECO:0000256" key="3">
    <source>
        <dbReference type="ARBA" id="ARBA00012417"/>
    </source>
</evidence>
<keyword evidence="7" id="KW-0548">Nucleotidyltransferase</keyword>
<feature type="domain" description="BRCT" evidence="16">
    <location>
        <begin position="167"/>
        <end position="263"/>
    </location>
</feature>
<keyword evidence="12" id="KW-0234">DNA repair</keyword>
<evidence type="ECO:0000256" key="14">
    <source>
        <dbReference type="ARBA" id="ARBA00049244"/>
    </source>
</evidence>
<dbReference type="Gene3D" id="3.30.460.10">
    <property type="entry name" value="Beta Polymerase, domain 2"/>
    <property type="match status" value="1"/>
</dbReference>
<feature type="region of interest" description="Disordered" evidence="15">
    <location>
        <begin position="122"/>
        <end position="157"/>
    </location>
</feature>
<feature type="region of interest" description="Disordered" evidence="15">
    <location>
        <begin position="16"/>
        <end position="84"/>
    </location>
</feature>
<keyword evidence="8" id="KW-0235">DNA replication</keyword>
<keyword evidence="13" id="KW-0456">Lyase</keyword>
<dbReference type="InterPro" id="IPR043519">
    <property type="entry name" value="NT_sf"/>
</dbReference>
<evidence type="ECO:0000313" key="18">
    <source>
        <dbReference type="Proteomes" id="UP001338125"/>
    </source>
</evidence>
<keyword evidence="10" id="KW-0239">DNA-directed DNA polymerase</keyword>
<dbReference type="PRINTS" id="PR00869">
    <property type="entry name" value="DNAPOLX"/>
</dbReference>
<keyword evidence="6" id="KW-0808">Transferase</keyword>
<comment type="catalytic activity">
    <reaction evidence="14">
        <text>DNA(n) + a 2'-deoxyribonucleoside 5'-triphosphate = DNA(n+1) + diphosphate</text>
        <dbReference type="Rhea" id="RHEA:22508"/>
        <dbReference type="Rhea" id="RHEA-COMP:17339"/>
        <dbReference type="Rhea" id="RHEA-COMP:17340"/>
        <dbReference type="ChEBI" id="CHEBI:33019"/>
        <dbReference type="ChEBI" id="CHEBI:61560"/>
        <dbReference type="ChEBI" id="CHEBI:173112"/>
        <dbReference type="EC" id="2.7.7.7"/>
    </reaction>
</comment>
<accession>A0ABR0SF56</accession>
<evidence type="ECO:0000256" key="4">
    <source>
        <dbReference type="ARBA" id="ARBA00016513"/>
    </source>
</evidence>
<dbReference type="InterPro" id="IPR027421">
    <property type="entry name" value="DNA_pol_lamdba_lyase_dom_sf"/>
</dbReference>
<dbReference type="Pfam" id="PF14716">
    <property type="entry name" value="HHH_8"/>
    <property type="match status" value="1"/>
</dbReference>
<evidence type="ECO:0000256" key="8">
    <source>
        <dbReference type="ARBA" id="ARBA00022705"/>
    </source>
</evidence>
<dbReference type="Gene3D" id="1.10.150.20">
    <property type="entry name" value="5' to 3' exonuclease, C-terminal subdomain"/>
    <property type="match status" value="1"/>
</dbReference>
<dbReference type="InterPro" id="IPR019843">
    <property type="entry name" value="DNA_pol-X_BS"/>
</dbReference>
<dbReference type="Gene3D" id="1.10.150.110">
    <property type="entry name" value="DNA polymerase beta, N-terminal domain-like"/>
    <property type="match status" value="1"/>
</dbReference>
<evidence type="ECO:0000313" key="17">
    <source>
        <dbReference type="EMBL" id="KAK5990783.1"/>
    </source>
</evidence>
<dbReference type="PROSITE" id="PS50172">
    <property type="entry name" value="BRCT"/>
    <property type="match status" value="1"/>
</dbReference>
<keyword evidence="5" id="KW-0237">DNA synthesis</keyword>
<evidence type="ECO:0000256" key="13">
    <source>
        <dbReference type="ARBA" id="ARBA00023239"/>
    </source>
</evidence>
<keyword evidence="11" id="KW-0238">DNA-binding</keyword>
<evidence type="ECO:0000256" key="7">
    <source>
        <dbReference type="ARBA" id="ARBA00022695"/>
    </source>
</evidence>
<protein>
    <recommendedName>
        <fullName evidence="4">DNA polymerase lambda</fullName>
        <ecNumber evidence="3">2.7.7.7</ecNumber>
    </recommendedName>
</protein>
<dbReference type="CDD" id="cd00141">
    <property type="entry name" value="NT_POLXc"/>
    <property type="match status" value="1"/>
</dbReference>
<feature type="compositionally biased region" description="Polar residues" evidence="15">
    <location>
        <begin position="133"/>
        <end position="151"/>
    </location>
</feature>
<dbReference type="InterPro" id="IPR001357">
    <property type="entry name" value="BRCT_dom"/>
</dbReference>
<sequence length="801" mass="91034">MDAKVAYFKQLKELCQDGDDHENNRKVDDFDAREEKRRRLHRNFFKPRQEKKGAPSLPRQQSLPVKKPQIIDATPRRVTSAPQPESAMIIKGTQSGAAKPKGRLGALLYYGSDIVQETPLAATARREGADTTPLPQSKKTIGSMSEDSPSLNMKKRKKSVELKMRPEEERIFRDLAFFYVPDNDIAPARRLRINKAKEFGATWTRNMTTATHVIVDKNLEYKDAEKVLPRAGNRARQPKVVNEDYPIDCIQFRAILDPNQKKYLLNGQTLVEAEEKLLEPPSSEESVTSLQLKPQHHNKKKWDHVPQRGTSSQSEEASHHGQVGGTITIDSQPIVLDLGQTVEAPKDAMPDGGSDSEQVLENNAVKTNPEGRATPKQDELSKYISMMQEFKDLPLDHDEDDAQSTMDQSDARSDFDGGSASESEQARKRRKPIRRTTRSSRKDIAFENKFACNRAGEKDAHADNPNTRTIEVLQSMLNYYERINDQWRMMAYRKAISTLKRQDVKITMEEEAFQLPSIGLRLAQKIEEIVTTNKLKRLEYAEGEPMDNSLEIFLGVYGVGNKLAEQWIAQGLRTLDDVKQKVKLTPSQLVGVGHYDDLNIKIPRREVAALGEVVKKTAARIDPGVQLIIGGSYRRGAESSGDIDFIITKPNTESSTDLRKFLDDLIHRLESDKFLVARLASPRGVGDGSKWHSCCVLPKIKGFNDKNYKPIWRRIDFLLVPESEMGAALIYFTGNDIFNRSMRLLARKKGMRLNQRGLYRDVLRGRDGNEMTEGELVEGRDERRIFETLGVKWREPHERWC</sequence>
<dbReference type="InterPro" id="IPR037160">
    <property type="entry name" value="DNA_Pol_thumb_sf"/>
</dbReference>
<dbReference type="InterPro" id="IPR022312">
    <property type="entry name" value="DNA_pol_X"/>
</dbReference>
<dbReference type="InterPro" id="IPR002008">
    <property type="entry name" value="DNA_pol_X_beta-like"/>
</dbReference>
<feature type="region of interest" description="Disordered" evidence="15">
    <location>
        <begin position="396"/>
        <end position="445"/>
    </location>
</feature>
<evidence type="ECO:0000259" key="16">
    <source>
        <dbReference type="PROSITE" id="PS50172"/>
    </source>
</evidence>
<dbReference type="EC" id="2.7.7.7" evidence="3"/>
<comment type="caution">
    <text evidence="17">The sequence shown here is derived from an EMBL/GenBank/DDBJ whole genome shotgun (WGS) entry which is preliminary data.</text>
</comment>
<comment type="similarity">
    <text evidence="2">Belongs to the DNA polymerase type-X family.</text>
</comment>
<dbReference type="PANTHER" id="PTHR11276">
    <property type="entry name" value="DNA POLYMERASE TYPE-X FAMILY MEMBER"/>
    <property type="match status" value="1"/>
</dbReference>
<reference evidence="17 18" key="1">
    <citation type="submission" date="2024-01" db="EMBL/GenBank/DDBJ databases">
        <title>Complete genome of Cladobotryum mycophilum ATHUM6906.</title>
        <authorList>
            <person name="Christinaki A.C."/>
            <person name="Myridakis A.I."/>
            <person name="Kouvelis V.N."/>
        </authorList>
    </citation>
    <scope>NUCLEOTIDE SEQUENCE [LARGE SCALE GENOMIC DNA]</scope>
    <source>
        <strain evidence="17 18">ATHUM6906</strain>
    </source>
</reference>
<evidence type="ECO:0000256" key="15">
    <source>
        <dbReference type="SAM" id="MobiDB-lite"/>
    </source>
</evidence>
<dbReference type="PRINTS" id="PR00870">
    <property type="entry name" value="DNAPOLXBETA"/>
</dbReference>
<dbReference type="SUPFAM" id="SSF81301">
    <property type="entry name" value="Nucleotidyltransferase"/>
    <property type="match status" value="1"/>
</dbReference>
<dbReference type="Pfam" id="PF14792">
    <property type="entry name" value="DNA_pol_B_palm"/>
    <property type="match status" value="1"/>
</dbReference>
<proteinExistence type="inferred from homology"/>
<dbReference type="InterPro" id="IPR018944">
    <property type="entry name" value="DNA_pol_lambd_fingers_domain"/>
</dbReference>
<evidence type="ECO:0000256" key="6">
    <source>
        <dbReference type="ARBA" id="ARBA00022679"/>
    </source>
</evidence>